<evidence type="ECO:0000313" key="5">
    <source>
        <dbReference type="EMBL" id="TWU58344.1"/>
    </source>
</evidence>
<feature type="domain" description="Dipeptidylpeptidase IV N-terminal" evidence="3">
    <location>
        <begin position="249"/>
        <end position="548"/>
    </location>
</feature>
<dbReference type="RefSeq" id="WP_146533096.1">
    <property type="nucleotide sequence ID" value="NZ_SJPX01000001.1"/>
</dbReference>
<accession>A0A5C6FDR2</accession>
<comment type="caution">
    <text evidence="5">The sequence shown here is derived from an EMBL/GenBank/DDBJ whole genome shotgun (WGS) entry which is preliminary data.</text>
</comment>
<dbReference type="Pfam" id="PF00326">
    <property type="entry name" value="Peptidase_S9"/>
    <property type="match status" value="1"/>
</dbReference>
<evidence type="ECO:0000259" key="2">
    <source>
        <dbReference type="Pfam" id="PF00326"/>
    </source>
</evidence>
<proteinExistence type="predicted"/>
<dbReference type="InterPro" id="IPR001375">
    <property type="entry name" value="Peptidase_S9_cat"/>
</dbReference>
<dbReference type="InterPro" id="IPR029058">
    <property type="entry name" value="AB_hydrolase_fold"/>
</dbReference>
<feature type="domain" description="von Hippel-Lindau disease tumour suppressor beta" evidence="4">
    <location>
        <begin position="158"/>
        <end position="222"/>
    </location>
</feature>
<dbReference type="CDD" id="cd05468">
    <property type="entry name" value="pVHL"/>
    <property type="match status" value="1"/>
</dbReference>
<dbReference type="Proteomes" id="UP000317977">
    <property type="component" value="Unassembled WGS sequence"/>
</dbReference>
<dbReference type="InterPro" id="IPR050278">
    <property type="entry name" value="Serine_Prot_S9B/DPPIV"/>
</dbReference>
<dbReference type="PANTHER" id="PTHR11731:SF118">
    <property type="entry name" value="BLR1971 PROTEIN"/>
    <property type="match status" value="1"/>
</dbReference>
<feature type="domain" description="Peptidase S9 prolyl oligopeptidase catalytic" evidence="2">
    <location>
        <begin position="629"/>
        <end position="825"/>
    </location>
</feature>
<dbReference type="GO" id="GO:0008236">
    <property type="term" value="F:serine-type peptidase activity"/>
    <property type="evidence" value="ECO:0007669"/>
    <property type="project" value="InterPro"/>
</dbReference>
<dbReference type="InterPro" id="IPR024053">
    <property type="entry name" value="VHL_beta_dom"/>
</dbReference>
<protein>
    <submittedName>
        <fullName evidence="5">Prolyl tripeptidyl peptidase</fullName>
        <ecNumber evidence="5">3.4.14.12</ecNumber>
    </submittedName>
</protein>
<dbReference type="Pfam" id="PF00930">
    <property type="entry name" value="DPPIV_N"/>
    <property type="match status" value="1"/>
</dbReference>
<reference evidence="5 6" key="1">
    <citation type="submission" date="2019-02" db="EMBL/GenBank/DDBJ databases">
        <title>Deep-cultivation of Planctomycetes and their phenomic and genomic characterization uncovers novel biology.</title>
        <authorList>
            <person name="Wiegand S."/>
            <person name="Jogler M."/>
            <person name="Boedeker C."/>
            <person name="Pinto D."/>
            <person name="Vollmers J."/>
            <person name="Rivas-Marin E."/>
            <person name="Kohn T."/>
            <person name="Peeters S.H."/>
            <person name="Heuer A."/>
            <person name="Rast P."/>
            <person name="Oberbeckmann S."/>
            <person name="Bunk B."/>
            <person name="Jeske O."/>
            <person name="Meyerdierks A."/>
            <person name="Storesund J.E."/>
            <person name="Kallscheuer N."/>
            <person name="Luecker S."/>
            <person name="Lage O.M."/>
            <person name="Pohl T."/>
            <person name="Merkel B.J."/>
            <person name="Hornburger P."/>
            <person name="Mueller R.-W."/>
            <person name="Bruemmer F."/>
            <person name="Labrenz M."/>
            <person name="Spormann A.M."/>
            <person name="Op Den Camp H."/>
            <person name="Overmann J."/>
            <person name="Amann R."/>
            <person name="Jetten M.S.M."/>
            <person name="Mascher T."/>
            <person name="Medema M.H."/>
            <person name="Devos D.P."/>
            <person name="Kaster A.-K."/>
            <person name="Ovreas L."/>
            <person name="Rohde M."/>
            <person name="Galperin M.Y."/>
            <person name="Jogler C."/>
        </authorList>
    </citation>
    <scope>NUCLEOTIDE SEQUENCE [LARGE SCALE GENOMIC DNA]</scope>
    <source>
        <strain evidence="5 6">Poly59</strain>
    </source>
</reference>
<organism evidence="5 6">
    <name type="scientific">Rubripirellula reticaptiva</name>
    <dbReference type="NCBI Taxonomy" id="2528013"/>
    <lineage>
        <taxon>Bacteria</taxon>
        <taxon>Pseudomonadati</taxon>
        <taxon>Planctomycetota</taxon>
        <taxon>Planctomycetia</taxon>
        <taxon>Pirellulales</taxon>
        <taxon>Pirellulaceae</taxon>
        <taxon>Rubripirellula</taxon>
    </lineage>
</organism>
<keyword evidence="5" id="KW-0378">Hydrolase</keyword>
<dbReference type="SUPFAM" id="SSF82171">
    <property type="entry name" value="DPP6 N-terminal domain-like"/>
    <property type="match status" value="1"/>
</dbReference>
<dbReference type="InterPro" id="IPR022772">
    <property type="entry name" value="VHL_tumour_suppress_b/a_dom"/>
</dbReference>
<gene>
    <name evidence="5" type="primary">ptpA_1</name>
    <name evidence="5" type="ORF">Poly59_12550</name>
</gene>
<dbReference type="AlphaFoldDB" id="A0A5C6FDR2"/>
<evidence type="ECO:0000313" key="6">
    <source>
        <dbReference type="Proteomes" id="UP000317977"/>
    </source>
</evidence>
<name>A0A5C6FDR2_9BACT</name>
<dbReference type="InterPro" id="IPR002469">
    <property type="entry name" value="Peptidase_S9B_N"/>
</dbReference>
<evidence type="ECO:0000256" key="1">
    <source>
        <dbReference type="SAM" id="MobiDB-lite"/>
    </source>
</evidence>
<dbReference type="PANTHER" id="PTHR11731">
    <property type="entry name" value="PROTEASE FAMILY S9B,C DIPEPTIDYL-PEPTIDASE IV-RELATED"/>
    <property type="match status" value="1"/>
</dbReference>
<dbReference type="GO" id="GO:0006508">
    <property type="term" value="P:proteolysis"/>
    <property type="evidence" value="ECO:0007669"/>
    <property type="project" value="InterPro"/>
</dbReference>
<dbReference type="SUPFAM" id="SSF53474">
    <property type="entry name" value="alpha/beta-Hydrolases"/>
    <property type="match status" value="1"/>
</dbReference>
<evidence type="ECO:0000259" key="4">
    <source>
        <dbReference type="Pfam" id="PF01847"/>
    </source>
</evidence>
<dbReference type="Gene3D" id="2.140.10.30">
    <property type="entry name" value="Dipeptidylpeptidase IV, N-terminal domain"/>
    <property type="match status" value="1"/>
</dbReference>
<evidence type="ECO:0000259" key="3">
    <source>
        <dbReference type="Pfam" id="PF00930"/>
    </source>
</evidence>
<feature type="region of interest" description="Disordered" evidence="1">
    <location>
        <begin position="233"/>
        <end position="262"/>
    </location>
</feature>
<dbReference type="EMBL" id="SJPX01000001">
    <property type="protein sequence ID" value="TWU58344.1"/>
    <property type="molecule type" value="Genomic_DNA"/>
</dbReference>
<dbReference type="OrthoDB" id="9812921at2"/>
<sequence length="826" mass="93250">MITRRPTLSNSLSLAIVLAVFFAPHLTYGQEKTPGRIFKDRVVPHWFDGGDRFWYRNELPKVESEYILVDAVSGTRQPAFDHNRLAKALQAKGVDADGKKLQVRAIEFDTPTNTFCFTIDQSRWECDRSTYQVTCITDESVADDTASVGVHPRDLPSRSRNTGPETEICFNNQTDHPVEIQWVRPDGERQSYGTVSPGKQRYQHTFSGHVWMAVDAEGHDLIGAVAEPLSKNVIIRDQQPPRRSRNKEARPRNTSNLSPDGRWQAAIENHNVFIREVDGNGQHQLSDDGEPRHQYDLLRWSPDSKTLIAFRVQPFPAKEVYRIESSPRGGGRAKLQSSGYALPGDPFDKYELNLFDIATAKQIKPTVPVVDFGRPQVRFRNDKRCLTFNKIDRGHQRFRVIEVDLDSGESRAIIDERSDTFIWTAHGPNIGVPLVSWMEQTNEIVYVSERDGWRHLYLIDAETGETKNQITKGDFVVRKVDCIDEATRQIWFQASGRNANQDPYLIHHYRVDFDGENLVALTEADGNHVVAYSPGRRFLIDSYSRVDAAPVHELRREDDGSLVCRLETADVSSLNTVTPEVFVAKGRDGKTDIWGIIWRPSDHDPNKRYPIIEDIYAGPHDSFVPKSFSVSNRYQELNDLGFIVVKIDGMGTANRSKAFHDVCWKNIKDGGFPDRIAWIKAAAQKDSSMDVSRVGIFGTSAGGQNAAAAVLLHSDFYRAAYAACGCHDNRMDKASWNEQWMGYPVGPHYAECSNIENAHALGGHLMLMVGELDSNVPPESTFRFADALIKADKNFDLLMMPGVGHSNGGKYGQRRMREFFVEHLNP</sequence>
<dbReference type="Pfam" id="PF01847">
    <property type="entry name" value="VHL"/>
    <property type="match status" value="1"/>
</dbReference>
<dbReference type="EC" id="3.4.14.12" evidence="5"/>
<dbReference type="Gene3D" id="3.40.50.1820">
    <property type="entry name" value="alpha/beta hydrolase"/>
    <property type="match status" value="1"/>
</dbReference>
<keyword evidence="6" id="KW-1185">Reference proteome</keyword>